<dbReference type="RefSeq" id="WP_407662332.1">
    <property type="nucleotide sequence ID" value="NZ_LT629971.1"/>
</dbReference>
<proteinExistence type="predicted"/>
<reference evidence="2" key="1">
    <citation type="submission" date="2016-10" db="EMBL/GenBank/DDBJ databases">
        <authorList>
            <person name="Varghese N."/>
            <person name="Submissions S."/>
        </authorList>
    </citation>
    <scope>NUCLEOTIDE SEQUENCE [LARGE SCALE GENOMIC DNA]</scope>
    <source>
        <strain evidence="2">DSM 45405</strain>
    </source>
</reference>
<keyword evidence="2" id="KW-1185">Reference proteome</keyword>
<accession>A0A1H6K1R6</accession>
<dbReference type="EMBL" id="LT629971">
    <property type="protein sequence ID" value="SEH68917.1"/>
    <property type="molecule type" value="Genomic_DNA"/>
</dbReference>
<organism evidence="1 2">
    <name type="scientific">Mycolicibacterium rutilum</name>
    <name type="common">Mycobacterium rutilum</name>
    <dbReference type="NCBI Taxonomy" id="370526"/>
    <lineage>
        <taxon>Bacteria</taxon>
        <taxon>Bacillati</taxon>
        <taxon>Actinomycetota</taxon>
        <taxon>Actinomycetes</taxon>
        <taxon>Mycobacteriales</taxon>
        <taxon>Mycobacteriaceae</taxon>
        <taxon>Mycolicibacterium</taxon>
    </lineage>
</organism>
<dbReference type="Proteomes" id="UP000182915">
    <property type="component" value="Chromosome I"/>
</dbReference>
<evidence type="ECO:0000313" key="1">
    <source>
        <dbReference type="EMBL" id="SEH68917.1"/>
    </source>
</evidence>
<dbReference type="AlphaFoldDB" id="A0A1H6K1R6"/>
<sequence length="86" mass="9424">MAYEISALVLIGLLAAAAVAAIYIGLLNWMGASYVVRCATCHHLTLSSTNRSRETCVHCRHPALMHPIYALHHHAGVRVVDDGLRY</sequence>
<evidence type="ECO:0000313" key="2">
    <source>
        <dbReference type="Proteomes" id="UP000182915"/>
    </source>
</evidence>
<name>A0A1H6K1R6_MYCRU</name>
<gene>
    <name evidence="1" type="ORF">SAMN04489835_2901</name>
</gene>
<protein>
    <submittedName>
        <fullName evidence="1">Uncharacterized protein</fullName>
    </submittedName>
</protein>